<keyword evidence="7" id="KW-1185">Reference proteome</keyword>
<dbReference type="PANTHER" id="PTHR21327">
    <property type="entry name" value="GTP CYCLOHYDROLASE II-RELATED"/>
    <property type="match status" value="1"/>
</dbReference>
<dbReference type="Gene3D" id="3.90.870.10">
    <property type="entry name" value="DHBP synthase"/>
    <property type="match status" value="1"/>
</dbReference>
<evidence type="ECO:0000256" key="1">
    <source>
        <dbReference type="ARBA" id="ARBA00002284"/>
    </source>
</evidence>
<dbReference type="EMBL" id="JBFAIH010000019">
    <property type="protein sequence ID" value="MEV0366462.1"/>
    <property type="molecule type" value="Genomic_DNA"/>
</dbReference>
<evidence type="ECO:0000256" key="2">
    <source>
        <dbReference type="ARBA" id="ARBA00004904"/>
    </source>
</evidence>
<proteinExistence type="predicted"/>
<keyword evidence="4" id="KW-0686">Riboflavin biosynthesis</keyword>
<sequence>MNGDPIAIRAIEAATHDLALGRPVLIVEGSADRERADVVIAGSLAEARWTAWAIRYTSGFLCAAMRSSRADELDLPPMVHPGLRDAHTPVYGVGVDAATGIGTGISAVDRARTARVLAHSMTRPVDLCRPGHVLPIRASERGVLAQRINSEAAVDLCEISGVAAVALMATVLGSDGRLLQGAALSTFARRHRLPVLRVDDVLQHRVHHGYGHAGRVRAVAERAASIAGKPTRVVDFEDGVTGALHTVLIGASGLPRSTATVYVVAECRHDDPLLGPSECRELLDRYRIRVATHGGTLIYLRTDTDCHHTYAVKDHELARGAVTAVLRQLDLADVHVVGWPDGTDTGSTHLVNVASAFDGTTHRLAASS</sequence>
<dbReference type="SUPFAM" id="SSF55821">
    <property type="entry name" value="YrdC/RibB"/>
    <property type="match status" value="1"/>
</dbReference>
<dbReference type="SUPFAM" id="SSF142695">
    <property type="entry name" value="RibA-like"/>
    <property type="match status" value="1"/>
</dbReference>
<organism evidence="6 7">
    <name type="scientific">Nocardia fusca</name>
    <dbReference type="NCBI Taxonomy" id="941183"/>
    <lineage>
        <taxon>Bacteria</taxon>
        <taxon>Bacillati</taxon>
        <taxon>Actinomycetota</taxon>
        <taxon>Actinomycetes</taxon>
        <taxon>Mycobacteriales</taxon>
        <taxon>Nocardiaceae</taxon>
        <taxon>Nocardia</taxon>
    </lineage>
</organism>
<dbReference type="InterPro" id="IPR000422">
    <property type="entry name" value="DHBP_synthase_RibB"/>
</dbReference>
<evidence type="ECO:0000313" key="7">
    <source>
        <dbReference type="Proteomes" id="UP001551658"/>
    </source>
</evidence>
<dbReference type="GO" id="GO:0008686">
    <property type="term" value="F:3,4-dihydroxy-2-butanone-4-phosphate synthase activity"/>
    <property type="evidence" value="ECO:0007669"/>
    <property type="project" value="UniProtKB-EC"/>
</dbReference>
<comment type="pathway">
    <text evidence="2">Cofactor biosynthesis; riboflavin biosynthesis; 2-hydroxy-3-oxobutyl phosphate from D-ribulose 5-phosphate: step 1/1.</text>
</comment>
<accession>A0ABV3FFH2</accession>
<gene>
    <name evidence="6" type="ORF">AB0H72_27580</name>
</gene>
<dbReference type="InterPro" id="IPR017945">
    <property type="entry name" value="DHBP_synth_RibB-like_a/b_dom"/>
</dbReference>
<dbReference type="PANTHER" id="PTHR21327:SF18">
    <property type="entry name" value="3,4-DIHYDROXY-2-BUTANONE 4-PHOSPHATE SYNTHASE"/>
    <property type="match status" value="1"/>
</dbReference>
<reference evidence="6 7" key="1">
    <citation type="submission" date="2024-06" db="EMBL/GenBank/DDBJ databases">
        <title>The Natural Products Discovery Center: Release of the First 8490 Sequenced Strains for Exploring Actinobacteria Biosynthetic Diversity.</title>
        <authorList>
            <person name="Kalkreuter E."/>
            <person name="Kautsar S.A."/>
            <person name="Yang D."/>
            <person name="Bader C.D."/>
            <person name="Teijaro C.N."/>
            <person name="Fluegel L."/>
            <person name="Davis C.M."/>
            <person name="Simpson J.R."/>
            <person name="Lauterbach L."/>
            <person name="Steele A.D."/>
            <person name="Gui C."/>
            <person name="Meng S."/>
            <person name="Li G."/>
            <person name="Viehrig K."/>
            <person name="Ye F."/>
            <person name="Su P."/>
            <person name="Kiefer A.F."/>
            <person name="Nichols A."/>
            <person name="Cepeda A.J."/>
            <person name="Yan W."/>
            <person name="Fan B."/>
            <person name="Jiang Y."/>
            <person name="Adhikari A."/>
            <person name="Zheng C.-J."/>
            <person name="Schuster L."/>
            <person name="Cowan T.M."/>
            <person name="Smanski M.J."/>
            <person name="Chevrette M.G."/>
            <person name="De Carvalho L.P.S."/>
            <person name="Shen B."/>
        </authorList>
    </citation>
    <scope>NUCLEOTIDE SEQUENCE [LARGE SCALE GENOMIC DNA]</scope>
    <source>
        <strain evidence="6 7">NPDC050671</strain>
    </source>
</reference>
<evidence type="ECO:0000313" key="6">
    <source>
        <dbReference type="EMBL" id="MEV0366462.1"/>
    </source>
</evidence>
<comment type="caution">
    <text evidence="6">The sequence shown here is derived from an EMBL/GenBank/DDBJ whole genome shotgun (WGS) entry which is preliminary data.</text>
</comment>
<protein>
    <recommendedName>
        <fullName evidence="3">3,4-dihydroxy-2-butanone-4-phosphate synthase</fullName>
        <ecNumber evidence="3">4.1.99.12</ecNumber>
    </recommendedName>
</protein>
<dbReference type="EC" id="4.1.99.12" evidence="3"/>
<name>A0ABV3FFH2_9NOCA</name>
<evidence type="ECO:0000256" key="3">
    <source>
        <dbReference type="ARBA" id="ARBA00012153"/>
    </source>
</evidence>
<keyword evidence="6" id="KW-0456">Lyase</keyword>
<comment type="function">
    <text evidence="1">Catalyzes the conversion of D-ribulose 5-phosphate to formate and 3,4-dihydroxy-2-butanone 4-phosphate.</text>
</comment>
<keyword evidence="5" id="KW-0479">Metal-binding</keyword>
<dbReference type="Proteomes" id="UP001551658">
    <property type="component" value="Unassembled WGS sequence"/>
</dbReference>
<dbReference type="RefSeq" id="WP_357984486.1">
    <property type="nucleotide sequence ID" value="NZ_JBFAIH010000019.1"/>
</dbReference>
<evidence type="ECO:0000256" key="4">
    <source>
        <dbReference type="ARBA" id="ARBA00022619"/>
    </source>
</evidence>
<evidence type="ECO:0000256" key="5">
    <source>
        <dbReference type="ARBA" id="ARBA00022723"/>
    </source>
</evidence>
<dbReference type="Pfam" id="PF00926">
    <property type="entry name" value="DHBP_synthase"/>
    <property type="match status" value="1"/>
</dbReference>
<dbReference type="InterPro" id="IPR036144">
    <property type="entry name" value="RibA-like_sf"/>
</dbReference>